<gene>
    <name evidence="1" type="ORF">Pan189_12580</name>
</gene>
<keyword evidence="2" id="KW-1185">Reference proteome</keyword>
<name>A0A517QZ55_9PLAN</name>
<evidence type="ECO:0000313" key="2">
    <source>
        <dbReference type="Proteomes" id="UP000317318"/>
    </source>
</evidence>
<protein>
    <submittedName>
        <fullName evidence="1">Uncharacterized protein</fullName>
    </submittedName>
</protein>
<proteinExistence type="predicted"/>
<dbReference type="Proteomes" id="UP000317318">
    <property type="component" value="Chromosome"/>
</dbReference>
<dbReference type="EMBL" id="CP036268">
    <property type="protein sequence ID" value="QDT36894.1"/>
    <property type="molecule type" value="Genomic_DNA"/>
</dbReference>
<sequence>MNGISAFSRSGSSVRPHLNQVALPVKEQTTNLTQSSQLSETISGRLDSRLSQLGLDQQTTAALKNDLADALKTHFGKGTTSDPKTMAATVKDILGTYGISPKQVAGAASGSSSLSPSFASFSTLLDELGNQYDDRNSSNASEEILSIFETVDVYA</sequence>
<dbReference type="KEGG" id="svp:Pan189_12580"/>
<evidence type="ECO:0000313" key="1">
    <source>
        <dbReference type="EMBL" id="QDT36894.1"/>
    </source>
</evidence>
<organism evidence="1 2">
    <name type="scientific">Stratiformator vulcanicus</name>
    <dbReference type="NCBI Taxonomy" id="2527980"/>
    <lineage>
        <taxon>Bacteria</taxon>
        <taxon>Pseudomonadati</taxon>
        <taxon>Planctomycetota</taxon>
        <taxon>Planctomycetia</taxon>
        <taxon>Planctomycetales</taxon>
        <taxon>Planctomycetaceae</taxon>
        <taxon>Stratiformator</taxon>
    </lineage>
</organism>
<accession>A0A517QZ55</accession>
<reference evidence="1 2" key="1">
    <citation type="submission" date="2019-02" db="EMBL/GenBank/DDBJ databases">
        <title>Deep-cultivation of Planctomycetes and their phenomic and genomic characterization uncovers novel biology.</title>
        <authorList>
            <person name="Wiegand S."/>
            <person name="Jogler M."/>
            <person name="Boedeker C."/>
            <person name="Pinto D."/>
            <person name="Vollmers J."/>
            <person name="Rivas-Marin E."/>
            <person name="Kohn T."/>
            <person name="Peeters S.H."/>
            <person name="Heuer A."/>
            <person name="Rast P."/>
            <person name="Oberbeckmann S."/>
            <person name="Bunk B."/>
            <person name="Jeske O."/>
            <person name="Meyerdierks A."/>
            <person name="Storesund J.E."/>
            <person name="Kallscheuer N."/>
            <person name="Luecker S."/>
            <person name="Lage O.M."/>
            <person name="Pohl T."/>
            <person name="Merkel B.J."/>
            <person name="Hornburger P."/>
            <person name="Mueller R.-W."/>
            <person name="Bruemmer F."/>
            <person name="Labrenz M."/>
            <person name="Spormann A.M."/>
            <person name="Op den Camp H."/>
            <person name="Overmann J."/>
            <person name="Amann R."/>
            <person name="Jetten M.S.M."/>
            <person name="Mascher T."/>
            <person name="Medema M.H."/>
            <person name="Devos D.P."/>
            <person name="Kaster A.-K."/>
            <person name="Ovreas L."/>
            <person name="Rohde M."/>
            <person name="Galperin M.Y."/>
            <person name="Jogler C."/>
        </authorList>
    </citation>
    <scope>NUCLEOTIDE SEQUENCE [LARGE SCALE GENOMIC DNA]</scope>
    <source>
        <strain evidence="1 2">Pan189</strain>
    </source>
</reference>
<dbReference type="AlphaFoldDB" id="A0A517QZ55"/>
<dbReference type="RefSeq" id="WP_145363058.1">
    <property type="nucleotide sequence ID" value="NZ_CP036268.1"/>
</dbReference>